<evidence type="ECO:0000256" key="1">
    <source>
        <dbReference type="SAM" id="SignalP"/>
    </source>
</evidence>
<sequence>MNWSKIATLLATAALMSAAGLASAATVIAEGKSALGDDLSGARQQAIADAARTALLQAGVKVNSSTLVVNATEVDDQIHVSTNGHIDAIEVIDERKREGIYSVTIRAQINPESAAQCPAHRYQKSMLVTAFHMQRPASTRVGELNNAEGALALTMAERLYPEYNLQVQSQPELVLASDTRLLSNHYELFNAVQQVASQYQTQYVMTGYIEDMSMVDAHGYYRSNSLGRASNRVASAVKGWVGAEGGDIRERHFRFRLMLHDGVTGSRIFDKSYATQGLWTADYTARTGFATPEFWQTDYGHKASKLIDEAVADIGQKALCQPFMAPLKISARDRSVYVLAGANNGVNVGDSFSVYAEGEAPFANIPAYGTMALAPTAYKKLDATQVTLNITQTYPGYSIGTFDAPLQPHLRYLAVAD</sequence>
<dbReference type="Pfam" id="PF16539">
    <property type="entry name" value="FlgT_M"/>
    <property type="match status" value="1"/>
</dbReference>
<keyword evidence="1" id="KW-0732">Signal</keyword>
<accession>A0ABT8TAW4</accession>
<dbReference type="InterPro" id="IPR032386">
    <property type="entry name" value="FlgT_M"/>
</dbReference>
<dbReference type="Gene3D" id="3.40.50.10610">
    <property type="entry name" value="ABC-type transport auxiliary lipoprotein component"/>
    <property type="match status" value="1"/>
</dbReference>
<name>A0ABT8TAW4_9GAMM</name>
<dbReference type="Gene3D" id="3.30.1660.40">
    <property type="entry name" value="FlgT, N-terminal domain"/>
    <property type="match status" value="1"/>
</dbReference>
<feature type="chain" id="PRO_5045687490" evidence="1">
    <location>
        <begin position="25"/>
        <end position="417"/>
    </location>
</feature>
<feature type="domain" description="Flagellar assembly protein T middle" evidence="2">
    <location>
        <begin position="116"/>
        <end position="286"/>
    </location>
</feature>
<reference evidence="4" key="1">
    <citation type="submission" date="2023-07" db="EMBL/GenBank/DDBJ databases">
        <title>Gilvimarinus algae sp. nov., isolated from the surface of Kelp.</title>
        <authorList>
            <person name="Sun Y.Y."/>
            <person name="Gong Y."/>
            <person name="Du Z.J."/>
        </authorList>
    </citation>
    <scope>NUCLEOTIDE SEQUENCE</scope>
    <source>
        <strain evidence="4">SDUM040014</strain>
    </source>
</reference>
<protein>
    <submittedName>
        <fullName evidence="4">Flagellar assembly protein T N-terminal domain-containing protein</fullName>
    </submittedName>
</protein>
<keyword evidence="4" id="KW-0969">Cilium</keyword>
<keyword evidence="5" id="KW-1185">Reference proteome</keyword>
<dbReference type="Proteomes" id="UP001168380">
    <property type="component" value="Unassembled WGS sequence"/>
</dbReference>
<dbReference type="Pfam" id="PF16548">
    <property type="entry name" value="FlgT_N"/>
    <property type="match status" value="1"/>
</dbReference>
<evidence type="ECO:0000313" key="4">
    <source>
        <dbReference type="EMBL" id="MDO3381256.1"/>
    </source>
</evidence>
<dbReference type="InterPro" id="IPR032370">
    <property type="entry name" value="FlgT_N"/>
</dbReference>
<comment type="caution">
    <text evidence="4">The sequence shown here is derived from an EMBL/GenBank/DDBJ whole genome shotgun (WGS) entry which is preliminary data.</text>
</comment>
<organism evidence="4 5">
    <name type="scientific">Gilvimarinus algae</name>
    <dbReference type="NCBI Taxonomy" id="3058037"/>
    <lineage>
        <taxon>Bacteria</taxon>
        <taxon>Pseudomonadati</taxon>
        <taxon>Pseudomonadota</taxon>
        <taxon>Gammaproteobacteria</taxon>
        <taxon>Cellvibrionales</taxon>
        <taxon>Cellvibrionaceae</taxon>
        <taxon>Gilvimarinus</taxon>
    </lineage>
</organism>
<evidence type="ECO:0000259" key="3">
    <source>
        <dbReference type="Pfam" id="PF16548"/>
    </source>
</evidence>
<evidence type="ECO:0000259" key="2">
    <source>
        <dbReference type="Pfam" id="PF16539"/>
    </source>
</evidence>
<gene>
    <name evidence="4" type="ORF">QWI16_03665</name>
</gene>
<feature type="domain" description="Flagellar assembly protein T N-terminal" evidence="3">
    <location>
        <begin position="26"/>
        <end position="110"/>
    </location>
</feature>
<feature type="signal peptide" evidence="1">
    <location>
        <begin position="1"/>
        <end position="24"/>
    </location>
</feature>
<dbReference type="EMBL" id="JAULRT010000035">
    <property type="protein sequence ID" value="MDO3381256.1"/>
    <property type="molecule type" value="Genomic_DNA"/>
</dbReference>
<proteinExistence type="predicted"/>
<dbReference type="RefSeq" id="WP_302711388.1">
    <property type="nucleotide sequence ID" value="NZ_JAULRT010000035.1"/>
</dbReference>
<dbReference type="InterPro" id="IPR038180">
    <property type="entry name" value="FlgT_N_sf"/>
</dbReference>
<evidence type="ECO:0000313" key="5">
    <source>
        <dbReference type="Proteomes" id="UP001168380"/>
    </source>
</evidence>
<keyword evidence="4" id="KW-0282">Flagellum</keyword>
<keyword evidence="4" id="KW-0966">Cell projection</keyword>